<keyword evidence="6" id="KW-0239">DNA-directed DNA polymerase</keyword>
<dbReference type="InterPro" id="IPR027417">
    <property type="entry name" value="P-loop_NTPase"/>
</dbReference>
<protein>
    <recommendedName>
        <fullName evidence="2">DNA polymerase III subunit delta</fullName>
        <ecNumber evidence="1">2.7.7.7</ecNumber>
    </recommendedName>
</protein>
<proteinExistence type="inferred from homology"/>
<dbReference type="GO" id="GO:0003677">
    <property type="term" value="F:DNA binding"/>
    <property type="evidence" value="ECO:0007669"/>
    <property type="project" value="InterPro"/>
</dbReference>
<evidence type="ECO:0000256" key="6">
    <source>
        <dbReference type="ARBA" id="ARBA00022932"/>
    </source>
</evidence>
<dbReference type="Gene3D" id="1.20.272.10">
    <property type="match status" value="1"/>
</dbReference>
<dbReference type="InterPro" id="IPR010372">
    <property type="entry name" value="DNA_pol3_delta_N"/>
</dbReference>
<dbReference type="SUPFAM" id="SSF48019">
    <property type="entry name" value="post-AAA+ oligomerization domain-like"/>
    <property type="match status" value="1"/>
</dbReference>
<dbReference type="Pfam" id="PF21694">
    <property type="entry name" value="DNA_pol3_delta_C"/>
    <property type="match status" value="1"/>
</dbReference>
<dbReference type="Gene3D" id="3.40.50.300">
    <property type="entry name" value="P-loop containing nucleotide triphosphate hydrolases"/>
    <property type="match status" value="1"/>
</dbReference>
<organism evidence="11 12">
    <name type="scientific">Berkelbacteria bacterium GW2011_GWA2_38_9</name>
    <dbReference type="NCBI Taxonomy" id="1618334"/>
    <lineage>
        <taxon>Bacteria</taxon>
        <taxon>Candidatus Berkelbacteria</taxon>
    </lineage>
</organism>
<evidence type="ECO:0000259" key="9">
    <source>
        <dbReference type="Pfam" id="PF06144"/>
    </source>
</evidence>
<comment type="caution">
    <text evidence="11">The sequence shown here is derived from an EMBL/GenBank/DDBJ whole genome shotgun (WGS) entry which is preliminary data.</text>
</comment>
<evidence type="ECO:0000256" key="7">
    <source>
        <dbReference type="ARBA" id="ARBA00034754"/>
    </source>
</evidence>
<feature type="domain" description="DNA polymerase III delta subunit-like C-terminal" evidence="10">
    <location>
        <begin position="221"/>
        <end position="336"/>
    </location>
</feature>
<comment type="catalytic activity">
    <reaction evidence="8">
        <text>DNA(n) + a 2'-deoxyribonucleoside 5'-triphosphate = DNA(n+1) + diphosphate</text>
        <dbReference type="Rhea" id="RHEA:22508"/>
        <dbReference type="Rhea" id="RHEA-COMP:17339"/>
        <dbReference type="Rhea" id="RHEA-COMP:17340"/>
        <dbReference type="ChEBI" id="CHEBI:33019"/>
        <dbReference type="ChEBI" id="CHEBI:61560"/>
        <dbReference type="ChEBI" id="CHEBI:173112"/>
        <dbReference type="EC" id="2.7.7.7"/>
    </reaction>
</comment>
<dbReference type="EC" id="2.7.7.7" evidence="1"/>
<dbReference type="NCBIfam" id="TIGR01128">
    <property type="entry name" value="holA"/>
    <property type="match status" value="1"/>
</dbReference>
<keyword evidence="4" id="KW-0548">Nucleotidyltransferase</keyword>
<evidence type="ECO:0000256" key="2">
    <source>
        <dbReference type="ARBA" id="ARBA00017703"/>
    </source>
</evidence>
<sequence length="339" mass="38985">MTKEQLFLFHGNDNFTSLENVKTWVTVFKDKHPDSSLICINADEVSYTDFLKDLESKATAGSLFDEVKLVVVKRINTYLGNKSYNLKTLISVLKLLPEKTFLVFWADNEINQKSELMNYFSKSEQSKVKIFSKPESAHGFNLWLEKAAVSKQLQLSNSDLNLLAQYFGRDLIRKSNNQTLFPFNLGEITTYLEAISASLAIETDSKKIINDLITPKVNPIIFDLTDLIIQQNTRGALDKTQLLTKIYDPIEISNIIFWQFRIILKIIAARELGNSDSEIMRVSKLSYFLFNKAQSIAQKISLDQIETIYQILLEHDYRQKSGFDQNWLLDLLIIKLSKS</sequence>
<dbReference type="AlphaFoldDB" id="A0A0G0PF14"/>
<dbReference type="Pfam" id="PF06144">
    <property type="entry name" value="DNA_pol3_delta"/>
    <property type="match status" value="1"/>
</dbReference>
<evidence type="ECO:0000256" key="3">
    <source>
        <dbReference type="ARBA" id="ARBA00022679"/>
    </source>
</evidence>
<gene>
    <name evidence="11" type="ORF">UT11_C0045G0002</name>
</gene>
<dbReference type="Proteomes" id="UP000033934">
    <property type="component" value="Unassembled WGS sequence"/>
</dbReference>
<keyword evidence="5" id="KW-0235">DNA replication</keyword>
<evidence type="ECO:0000313" key="12">
    <source>
        <dbReference type="Proteomes" id="UP000033934"/>
    </source>
</evidence>
<dbReference type="PANTHER" id="PTHR34388">
    <property type="entry name" value="DNA POLYMERASE III SUBUNIT DELTA"/>
    <property type="match status" value="1"/>
</dbReference>
<comment type="similarity">
    <text evidence="7">Belongs to the DNA polymerase HolA subunit family.</text>
</comment>
<dbReference type="GO" id="GO:0009360">
    <property type="term" value="C:DNA polymerase III complex"/>
    <property type="evidence" value="ECO:0007669"/>
    <property type="project" value="InterPro"/>
</dbReference>
<evidence type="ECO:0000256" key="4">
    <source>
        <dbReference type="ARBA" id="ARBA00022695"/>
    </source>
</evidence>
<dbReference type="EMBL" id="LBVO01000045">
    <property type="protein sequence ID" value="KKQ87876.1"/>
    <property type="molecule type" value="Genomic_DNA"/>
</dbReference>
<dbReference type="GO" id="GO:0003887">
    <property type="term" value="F:DNA-directed DNA polymerase activity"/>
    <property type="evidence" value="ECO:0007669"/>
    <property type="project" value="UniProtKB-KW"/>
</dbReference>
<evidence type="ECO:0000256" key="8">
    <source>
        <dbReference type="ARBA" id="ARBA00049244"/>
    </source>
</evidence>
<reference evidence="11 12" key="1">
    <citation type="journal article" date="2015" name="Nature">
        <title>rRNA introns, odd ribosomes, and small enigmatic genomes across a large radiation of phyla.</title>
        <authorList>
            <person name="Brown C.T."/>
            <person name="Hug L.A."/>
            <person name="Thomas B.C."/>
            <person name="Sharon I."/>
            <person name="Castelle C.J."/>
            <person name="Singh A."/>
            <person name="Wilkins M.J."/>
            <person name="Williams K.H."/>
            <person name="Banfield J.F."/>
        </authorList>
    </citation>
    <scope>NUCLEOTIDE SEQUENCE [LARGE SCALE GENOMIC DNA]</scope>
</reference>
<dbReference type="GO" id="GO:0006261">
    <property type="term" value="P:DNA-templated DNA replication"/>
    <property type="evidence" value="ECO:0007669"/>
    <property type="project" value="TreeGrafter"/>
</dbReference>
<dbReference type="InterPro" id="IPR005790">
    <property type="entry name" value="DNA_polIII_delta"/>
</dbReference>
<keyword evidence="3" id="KW-0808">Transferase</keyword>
<evidence type="ECO:0000313" key="11">
    <source>
        <dbReference type="EMBL" id="KKQ87876.1"/>
    </source>
</evidence>
<evidence type="ECO:0000259" key="10">
    <source>
        <dbReference type="Pfam" id="PF21694"/>
    </source>
</evidence>
<accession>A0A0G0PF14</accession>
<dbReference type="InterPro" id="IPR008921">
    <property type="entry name" value="DNA_pol3_clamp-load_cplx_C"/>
</dbReference>
<feature type="domain" description="DNA polymerase III delta N-terminal" evidence="9">
    <location>
        <begin position="8"/>
        <end position="123"/>
    </location>
</feature>
<name>A0A0G0PF14_9BACT</name>
<evidence type="ECO:0000256" key="5">
    <source>
        <dbReference type="ARBA" id="ARBA00022705"/>
    </source>
</evidence>
<dbReference type="InterPro" id="IPR048466">
    <property type="entry name" value="DNA_pol3_delta-like_C"/>
</dbReference>
<dbReference type="PANTHER" id="PTHR34388:SF1">
    <property type="entry name" value="DNA POLYMERASE III SUBUNIT DELTA"/>
    <property type="match status" value="1"/>
</dbReference>
<evidence type="ECO:0000256" key="1">
    <source>
        <dbReference type="ARBA" id="ARBA00012417"/>
    </source>
</evidence>